<keyword evidence="2" id="KW-1185">Reference proteome</keyword>
<reference evidence="1 2" key="2">
    <citation type="submission" date="2018-11" db="EMBL/GenBank/DDBJ databases">
        <authorList>
            <consortium name="Pathogen Informatics"/>
        </authorList>
    </citation>
    <scope>NUCLEOTIDE SEQUENCE [LARGE SCALE GENOMIC DNA]</scope>
</reference>
<dbReference type="Proteomes" id="UP000270296">
    <property type="component" value="Unassembled WGS sequence"/>
</dbReference>
<dbReference type="EMBL" id="UZAM01015921">
    <property type="protein sequence ID" value="VDP41114.1"/>
    <property type="molecule type" value="Genomic_DNA"/>
</dbReference>
<sequence length="37" mass="3624">MGPNVEGPGPMVGPSVPTMVNIGPHGPFGPIGPFGPQ</sequence>
<accession>A0A183J6R8</accession>
<proteinExistence type="predicted"/>
<organism evidence="3">
    <name type="scientific">Soboliphyme baturini</name>
    <dbReference type="NCBI Taxonomy" id="241478"/>
    <lineage>
        <taxon>Eukaryota</taxon>
        <taxon>Metazoa</taxon>
        <taxon>Ecdysozoa</taxon>
        <taxon>Nematoda</taxon>
        <taxon>Enoplea</taxon>
        <taxon>Dorylaimia</taxon>
        <taxon>Dioctophymatida</taxon>
        <taxon>Dioctophymatoidea</taxon>
        <taxon>Soboliphymatidae</taxon>
        <taxon>Soboliphyme</taxon>
    </lineage>
</organism>
<gene>
    <name evidence="1" type="ORF">SBAD_LOCUS11566</name>
</gene>
<dbReference type="WBParaSite" id="SBAD_0001195201-mRNA-1">
    <property type="protein sequence ID" value="SBAD_0001195201-mRNA-1"/>
    <property type="gene ID" value="SBAD_0001195201"/>
</dbReference>
<evidence type="ECO:0000313" key="3">
    <source>
        <dbReference type="WBParaSite" id="SBAD_0001195201-mRNA-1"/>
    </source>
</evidence>
<dbReference type="AlphaFoldDB" id="A0A183J6R8"/>
<protein>
    <submittedName>
        <fullName evidence="3">Collagen-like protein</fullName>
    </submittedName>
</protein>
<name>A0A183J6R8_9BILA</name>
<evidence type="ECO:0000313" key="2">
    <source>
        <dbReference type="Proteomes" id="UP000270296"/>
    </source>
</evidence>
<reference evidence="3" key="1">
    <citation type="submission" date="2016-06" db="UniProtKB">
        <authorList>
            <consortium name="WormBaseParasite"/>
        </authorList>
    </citation>
    <scope>IDENTIFICATION</scope>
</reference>
<evidence type="ECO:0000313" key="1">
    <source>
        <dbReference type="EMBL" id="VDP41114.1"/>
    </source>
</evidence>